<reference evidence="2" key="2">
    <citation type="submission" date="2023-06" db="EMBL/GenBank/DDBJ databases">
        <authorList>
            <person name="Polev D.E."/>
            <person name="Saitova A.T."/>
            <person name="Bogumilchik E.A."/>
            <person name="Kokorina G.I."/>
            <person name="Voskresenskaia E.A."/>
        </authorList>
    </citation>
    <scope>NUCLEOTIDE SEQUENCE</scope>
    <source>
        <strain evidence="2">2145 StPb PI</strain>
    </source>
</reference>
<dbReference type="AlphaFoldDB" id="A0AAW7K6N5"/>
<gene>
    <name evidence="1" type="ORF">ERS137967_01952</name>
    <name evidence="2" type="ORF">QVN42_03925</name>
</gene>
<protein>
    <submittedName>
        <fullName evidence="2">Uncharacterized protein</fullName>
    </submittedName>
</protein>
<evidence type="ECO:0000313" key="1">
    <source>
        <dbReference type="EMBL" id="CNE57924.1"/>
    </source>
</evidence>
<dbReference type="Proteomes" id="UP000040578">
    <property type="component" value="Unassembled WGS sequence"/>
</dbReference>
<dbReference type="EMBL" id="JAUEHU010000003">
    <property type="protein sequence ID" value="MDN0086551.1"/>
    <property type="molecule type" value="Genomic_DNA"/>
</dbReference>
<name>A0AAW7K6N5_9GAMM</name>
<keyword evidence="3" id="KW-1185">Reference proteome</keyword>
<dbReference type="EMBL" id="CPYD01000006">
    <property type="protein sequence ID" value="CNE57924.1"/>
    <property type="molecule type" value="Genomic_DNA"/>
</dbReference>
<comment type="caution">
    <text evidence="2">The sequence shown here is derived from an EMBL/GenBank/DDBJ whole genome shotgun (WGS) entry which is preliminary data.</text>
</comment>
<accession>A0AAW7K6N5</accession>
<evidence type="ECO:0000313" key="3">
    <source>
        <dbReference type="Proteomes" id="UP000040578"/>
    </source>
</evidence>
<evidence type="ECO:0000313" key="2">
    <source>
        <dbReference type="EMBL" id="MDN0086551.1"/>
    </source>
</evidence>
<reference evidence="1 3" key="1">
    <citation type="submission" date="2015-03" db="EMBL/GenBank/DDBJ databases">
        <authorList>
            <consortium name="Pathogen Informatics"/>
            <person name="Murphy D."/>
        </authorList>
    </citation>
    <scope>NUCLEOTIDE SEQUENCE [LARGE SCALE GENOMIC DNA]</scope>
    <source>
        <strain evidence="3">type strain: CIP110231</strain>
        <strain evidence="1">Type strain: CIP110231</strain>
    </source>
</reference>
<sequence>MKTMLQRPSVIKYAPKLSEINKKQTNDIHWRKNLVKIYSGNITGVKNISDVEQSYVAGKLVSKLKDNASIPPKQNLMPKSNYFYLPLYNEVSVRQVIDKNSTRILSGKEPYPIFLADPKLFCDTALAAMAKNKSIDTDSESNEKRFQKLGCCLTKELIKINYNKNPDEFRTLGRYLALKTTKYISLNEVNPSSLGKIYIAGYGKPGGELLNLGKNTLENFSLATANLVTKDLLPLLTAVDGPVDIRMLQMESAEPAGDEKPLAQYMSNALSDAGVPARVFGYRGTSALNELHHIHSTRAVKKTIDNKFVKYDIYRASDVRQEFLPQKKSNKM</sequence>
<dbReference type="Proteomes" id="UP001167864">
    <property type="component" value="Unassembled WGS sequence"/>
</dbReference>
<evidence type="ECO:0000313" key="4">
    <source>
        <dbReference type="Proteomes" id="UP001167864"/>
    </source>
</evidence>
<proteinExistence type="predicted"/>
<dbReference type="RefSeq" id="WP_049598255.1">
    <property type="nucleotide sequence ID" value="NZ_CPYD01000006.1"/>
</dbReference>
<organism evidence="2 4">
    <name type="scientific">Yersinia nurmii</name>
    <dbReference type="NCBI Taxonomy" id="685706"/>
    <lineage>
        <taxon>Bacteria</taxon>
        <taxon>Pseudomonadati</taxon>
        <taxon>Pseudomonadota</taxon>
        <taxon>Gammaproteobacteria</taxon>
        <taxon>Enterobacterales</taxon>
        <taxon>Yersiniaceae</taxon>
        <taxon>Yersinia</taxon>
    </lineage>
</organism>